<feature type="region of interest" description="Disordered" evidence="4">
    <location>
        <begin position="42"/>
        <end position="74"/>
    </location>
</feature>
<dbReference type="CDD" id="cd02869">
    <property type="entry name" value="PseudoU_synth_RluA_like"/>
    <property type="match status" value="1"/>
</dbReference>
<protein>
    <recommendedName>
        <fullName evidence="5">SAM-dependent MTase TRM10-type domain-containing protein</fullName>
    </recommendedName>
</protein>
<evidence type="ECO:0000256" key="1">
    <source>
        <dbReference type="ARBA" id="ARBA00022603"/>
    </source>
</evidence>
<sequence>MCSEMEEDVAFLDSLFEEFSLEKPREVAKAVKSEKRALRYQKVAERRKRRRVEEHQRRRERQKEARGTETEEKPGLEMKRLSVCIDLGFCSAMNSKERGKLIRQLGRVWGLQKRYPGLSTTLVNIDEDFVTDGERIVSGFRSFAWKTTTQRLEDMQSTSAIVYLSPDAEMEPLMFVEDDEMYVIGGLVDESGRGSMSREKAEDLGVKCRRLPIPEYMTKASRGTFNVMLTINQVVEILCRLAVSGYRTLWKENVKSEPSEGAPSSSNIFEEHYFPSTRQQQEVGAESSYTHEMRASEDDDFFTAHMVSRRNRLDTHAVEKTELSLERARSSKAELEHVVDIGVTKKRKSGLDAINELIDPVWNFNDDVLLDMMTERVIYEDESVVALDKPYQMAYSGTKPGQAQLDRLLTRLAQRVAPECQKLYVVRTLDKHCTGVVLFAKNLERHAQLREAYEDGRVEQKYHCLVKGVPVEEKATISIPLVKLIKGKDMHLEPVRNPKTALNVYNVITKYEIINSSASNCSLIGATVSKDISHQIRAHLSHGAGCPLIGDNKYNLKNRKLPPKVSPTAMAKLDLAPQQFRRLPMFMHLNQLLIPRGGVNSKYILIRAPVPHAFYYVLKKLSLLKK</sequence>
<name>A0AA39M1B1_9BILA</name>
<evidence type="ECO:0000256" key="4">
    <source>
        <dbReference type="SAM" id="MobiDB-lite"/>
    </source>
</evidence>
<dbReference type="GO" id="GO:0002939">
    <property type="term" value="P:tRNA N1-guanine methylation"/>
    <property type="evidence" value="ECO:0007669"/>
    <property type="project" value="TreeGrafter"/>
</dbReference>
<reference evidence="6" key="1">
    <citation type="submission" date="2023-06" db="EMBL/GenBank/DDBJ databases">
        <title>Genomic analysis of the entomopathogenic nematode Steinernema hermaphroditum.</title>
        <authorList>
            <person name="Schwarz E.M."/>
            <person name="Heppert J.K."/>
            <person name="Baniya A."/>
            <person name="Schwartz H.T."/>
            <person name="Tan C.-H."/>
            <person name="Antoshechkin I."/>
            <person name="Sternberg P.W."/>
            <person name="Goodrich-Blair H."/>
            <person name="Dillman A.R."/>
        </authorList>
    </citation>
    <scope>NUCLEOTIDE SEQUENCE</scope>
    <source>
        <strain evidence="6">PS9179</strain>
        <tissue evidence="6">Whole animal</tissue>
    </source>
</reference>
<dbReference type="PANTHER" id="PTHR13563">
    <property type="entry name" value="TRNA (GUANINE-9-) METHYLTRANSFERASE"/>
    <property type="match status" value="1"/>
</dbReference>
<feature type="compositionally biased region" description="Basic and acidic residues" evidence="4">
    <location>
        <begin position="51"/>
        <end position="74"/>
    </location>
</feature>
<keyword evidence="1" id="KW-0489">Methyltransferase</keyword>
<dbReference type="InterPro" id="IPR028564">
    <property type="entry name" value="MT_TRM10-typ"/>
</dbReference>
<evidence type="ECO:0000313" key="6">
    <source>
        <dbReference type="EMBL" id="KAK0417153.1"/>
    </source>
</evidence>
<dbReference type="PROSITE" id="PS51675">
    <property type="entry name" value="SAM_MT_TRM10"/>
    <property type="match status" value="1"/>
</dbReference>
<feature type="domain" description="SAM-dependent MTase TRM10-type" evidence="5">
    <location>
        <begin position="68"/>
        <end position="269"/>
    </location>
</feature>
<dbReference type="EMBL" id="JAUCMV010000002">
    <property type="protein sequence ID" value="KAK0417153.1"/>
    <property type="molecule type" value="Genomic_DNA"/>
</dbReference>
<dbReference type="InterPro" id="IPR020103">
    <property type="entry name" value="PsdUridine_synth_cat_dom_sf"/>
</dbReference>
<proteinExistence type="predicted"/>
<evidence type="ECO:0000256" key="3">
    <source>
        <dbReference type="ARBA" id="ARBA00022691"/>
    </source>
</evidence>
<dbReference type="Gene3D" id="3.40.1280.30">
    <property type="match status" value="1"/>
</dbReference>
<dbReference type="GO" id="GO:0001522">
    <property type="term" value="P:pseudouridine synthesis"/>
    <property type="evidence" value="ECO:0007669"/>
    <property type="project" value="InterPro"/>
</dbReference>
<dbReference type="GO" id="GO:0005654">
    <property type="term" value="C:nucleoplasm"/>
    <property type="evidence" value="ECO:0007669"/>
    <property type="project" value="TreeGrafter"/>
</dbReference>
<evidence type="ECO:0000313" key="7">
    <source>
        <dbReference type="Proteomes" id="UP001175271"/>
    </source>
</evidence>
<dbReference type="Proteomes" id="UP001175271">
    <property type="component" value="Unassembled WGS sequence"/>
</dbReference>
<accession>A0AA39M1B1</accession>
<keyword evidence="2" id="KW-0808">Transferase</keyword>
<dbReference type="GO" id="GO:0009982">
    <property type="term" value="F:pseudouridine synthase activity"/>
    <property type="evidence" value="ECO:0007669"/>
    <property type="project" value="InterPro"/>
</dbReference>
<dbReference type="Gene3D" id="3.30.2350.10">
    <property type="entry name" value="Pseudouridine synthase"/>
    <property type="match status" value="1"/>
</dbReference>
<dbReference type="GO" id="GO:0008168">
    <property type="term" value="F:methyltransferase activity"/>
    <property type="evidence" value="ECO:0007669"/>
    <property type="project" value="UniProtKB-KW"/>
</dbReference>
<keyword evidence="3" id="KW-0949">S-adenosyl-L-methionine</keyword>
<dbReference type="InterPro" id="IPR007356">
    <property type="entry name" value="tRNA_m1G_MeTrfase_euk"/>
</dbReference>
<dbReference type="PANTHER" id="PTHR13563:SF19">
    <property type="entry name" value="TRNA METHYLTRANSFERASE 10 HOMOLOG B"/>
    <property type="match status" value="1"/>
</dbReference>
<evidence type="ECO:0000256" key="2">
    <source>
        <dbReference type="ARBA" id="ARBA00022679"/>
    </source>
</evidence>
<evidence type="ECO:0000259" key="5">
    <source>
        <dbReference type="PROSITE" id="PS51675"/>
    </source>
</evidence>
<gene>
    <name evidence="6" type="ORF">QR680_012858</name>
</gene>
<dbReference type="SUPFAM" id="SSF55120">
    <property type="entry name" value="Pseudouridine synthase"/>
    <property type="match status" value="1"/>
</dbReference>
<comment type="caution">
    <text evidence="6">The sequence shown here is derived from an EMBL/GenBank/DDBJ whole genome shotgun (WGS) entry which is preliminary data.</text>
</comment>
<dbReference type="AlphaFoldDB" id="A0AA39M1B1"/>
<keyword evidence="7" id="KW-1185">Reference proteome</keyword>
<dbReference type="GO" id="GO:0000049">
    <property type="term" value="F:tRNA binding"/>
    <property type="evidence" value="ECO:0007669"/>
    <property type="project" value="TreeGrafter"/>
</dbReference>
<dbReference type="Pfam" id="PF00849">
    <property type="entry name" value="PseudoU_synth_2"/>
    <property type="match status" value="1"/>
</dbReference>
<dbReference type="InterPro" id="IPR006145">
    <property type="entry name" value="PsdUridine_synth_RsuA/RluA"/>
</dbReference>
<organism evidence="6 7">
    <name type="scientific">Steinernema hermaphroditum</name>
    <dbReference type="NCBI Taxonomy" id="289476"/>
    <lineage>
        <taxon>Eukaryota</taxon>
        <taxon>Metazoa</taxon>
        <taxon>Ecdysozoa</taxon>
        <taxon>Nematoda</taxon>
        <taxon>Chromadorea</taxon>
        <taxon>Rhabditida</taxon>
        <taxon>Tylenchina</taxon>
        <taxon>Panagrolaimomorpha</taxon>
        <taxon>Strongyloidoidea</taxon>
        <taxon>Steinernematidae</taxon>
        <taxon>Steinernema</taxon>
    </lineage>
</organism>
<dbReference type="InterPro" id="IPR038459">
    <property type="entry name" value="MT_TRM10-typ_sf"/>
</dbReference>